<feature type="transmembrane region" description="Helical" evidence="12">
    <location>
        <begin position="256"/>
        <end position="280"/>
    </location>
</feature>
<dbReference type="GO" id="GO:0005886">
    <property type="term" value="C:plasma membrane"/>
    <property type="evidence" value="ECO:0007669"/>
    <property type="project" value="UniProtKB-SubCell"/>
</dbReference>
<dbReference type="PATRIC" id="fig|1473.5.peg.3540"/>
<feature type="transmembrane region" description="Helical" evidence="12">
    <location>
        <begin position="159"/>
        <end position="180"/>
    </location>
</feature>
<evidence type="ECO:0000256" key="2">
    <source>
        <dbReference type="ARBA" id="ARBA00007543"/>
    </source>
</evidence>
<feature type="transmembrane region" description="Helical" evidence="12">
    <location>
        <begin position="225"/>
        <end position="244"/>
    </location>
</feature>
<gene>
    <name evidence="13" type="ORF">AFK71_03095</name>
</gene>
<evidence type="ECO:0000256" key="10">
    <source>
        <dbReference type="ARBA" id="ARBA00023004"/>
    </source>
</evidence>
<feature type="transmembrane region" description="Helical" evidence="12">
    <location>
        <begin position="300"/>
        <end position="322"/>
    </location>
</feature>
<dbReference type="PANTHER" id="PTHR43141">
    <property type="entry name" value="CYTOCHROME BD2 SUBUNIT II"/>
    <property type="match status" value="1"/>
</dbReference>
<dbReference type="OrthoDB" id="9776710at2"/>
<evidence type="ECO:0000256" key="7">
    <source>
        <dbReference type="ARBA" id="ARBA00022723"/>
    </source>
</evidence>
<keyword evidence="7" id="KW-0479">Metal-binding</keyword>
<keyword evidence="14" id="KW-1185">Reference proteome</keyword>
<dbReference type="RefSeq" id="WP_050350092.1">
    <property type="nucleotide sequence ID" value="NZ_BOSN01000005.1"/>
</dbReference>
<accession>A0A0L0QTB4</accession>
<dbReference type="PANTHER" id="PTHR43141:SF5">
    <property type="entry name" value="CYTOCHROME BD-I UBIQUINOL OXIDASE SUBUNIT 2"/>
    <property type="match status" value="1"/>
</dbReference>
<evidence type="ECO:0000256" key="1">
    <source>
        <dbReference type="ARBA" id="ARBA00004651"/>
    </source>
</evidence>
<keyword evidence="9 12" id="KW-1133">Transmembrane helix</keyword>
<dbReference type="Proteomes" id="UP000036780">
    <property type="component" value="Unassembled WGS sequence"/>
</dbReference>
<evidence type="ECO:0000256" key="11">
    <source>
        <dbReference type="ARBA" id="ARBA00023136"/>
    </source>
</evidence>
<dbReference type="AlphaFoldDB" id="A0A0L0QTB4"/>
<evidence type="ECO:0000256" key="12">
    <source>
        <dbReference type="SAM" id="Phobius"/>
    </source>
</evidence>
<organism evidence="13 14">
    <name type="scientific">Virgibacillus pantothenticus</name>
    <dbReference type="NCBI Taxonomy" id="1473"/>
    <lineage>
        <taxon>Bacteria</taxon>
        <taxon>Bacillati</taxon>
        <taxon>Bacillota</taxon>
        <taxon>Bacilli</taxon>
        <taxon>Bacillales</taxon>
        <taxon>Bacillaceae</taxon>
        <taxon>Virgibacillus</taxon>
    </lineage>
</organism>
<evidence type="ECO:0000313" key="14">
    <source>
        <dbReference type="Proteomes" id="UP000036780"/>
    </source>
</evidence>
<keyword evidence="10" id="KW-0408">Iron</keyword>
<dbReference type="Pfam" id="PF02322">
    <property type="entry name" value="Cyt_bd_oxida_II"/>
    <property type="match status" value="1"/>
</dbReference>
<feature type="transmembrane region" description="Helical" evidence="12">
    <location>
        <begin position="201"/>
        <end position="219"/>
    </location>
</feature>
<feature type="transmembrane region" description="Helical" evidence="12">
    <location>
        <begin position="116"/>
        <end position="139"/>
    </location>
</feature>
<dbReference type="GO" id="GO:0046872">
    <property type="term" value="F:metal ion binding"/>
    <property type="evidence" value="ECO:0007669"/>
    <property type="project" value="UniProtKB-KW"/>
</dbReference>
<comment type="caution">
    <text evidence="13">The sequence shown here is derived from an EMBL/GenBank/DDBJ whole genome shotgun (WGS) entry which is preliminary data.</text>
</comment>
<dbReference type="EMBL" id="LGTO01000004">
    <property type="protein sequence ID" value="KNE21814.1"/>
    <property type="molecule type" value="Genomic_DNA"/>
</dbReference>
<comment type="similarity">
    <text evidence="2">Belongs to the cytochrome ubiquinol oxidase subunit 2 family.</text>
</comment>
<comment type="subcellular location">
    <subcellularLocation>
        <location evidence="1">Cell membrane</location>
        <topology evidence="1">Multi-pass membrane protein</topology>
    </subcellularLocation>
</comment>
<keyword evidence="4" id="KW-1003">Cell membrane</keyword>
<evidence type="ECO:0000256" key="9">
    <source>
        <dbReference type="ARBA" id="ARBA00022989"/>
    </source>
</evidence>
<protein>
    <submittedName>
        <fullName evidence="13">Cytochrome d ubiquinol oxidase subunit 2</fullName>
    </submittedName>
</protein>
<feature type="transmembrane region" description="Helical" evidence="12">
    <location>
        <begin position="12"/>
        <end position="38"/>
    </location>
</feature>
<proteinExistence type="inferred from homology"/>
<keyword evidence="8" id="KW-0249">Electron transport</keyword>
<feature type="transmembrane region" description="Helical" evidence="12">
    <location>
        <begin position="84"/>
        <end position="104"/>
    </location>
</feature>
<dbReference type="GO" id="GO:0016682">
    <property type="term" value="F:oxidoreductase activity, acting on diphenols and related substances as donors, oxygen as acceptor"/>
    <property type="evidence" value="ECO:0007669"/>
    <property type="project" value="TreeGrafter"/>
</dbReference>
<dbReference type="InterPro" id="IPR003317">
    <property type="entry name" value="Cyt-d_oxidase_su2"/>
</dbReference>
<reference evidence="14" key="1">
    <citation type="submission" date="2015-07" db="EMBL/GenBank/DDBJ databases">
        <title>Fjat-10053 dsm26.</title>
        <authorList>
            <person name="Liu B."/>
            <person name="Wang J."/>
            <person name="Zhu Y."/>
            <person name="Liu G."/>
            <person name="Chen Q."/>
            <person name="Chen Z."/>
            <person name="Lan J."/>
            <person name="Che J."/>
            <person name="Ge C."/>
            <person name="Shi H."/>
            <person name="Pan Z."/>
            <person name="Liu X."/>
        </authorList>
    </citation>
    <scope>NUCLEOTIDE SEQUENCE [LARGE SCALE GENOMIC DNA]</scope>
    <source>
        <strain evidence="14">DSM 26</strain>
    </source>
</reference>
<evidence type="ECO:0000256" key="5">
    <source>
        <dbReference type="ARBA" id="ARBA00022617"/>
    </source>
</evidence>
<keyword evidence="6 12" id="KW-0812">Transmembrane</keyword>
<sequence length="339" mass="38074">MVLMLNEVWFILIAVLFVGFLFLEGFDFGVGMAMRFVAKTPGERRVLINTIGPVWDGNEVWLITAGGAMFAAFPNWYATLFSGLYMPLVIMLLLLIGRGVAFEFRSKLDNPKWRDTWDWTIFVSSLLNPFLWGVVFAALMAGLPIDSEMNIYASLFDYITPYTLIGAIAITLLCFLHGLFFITLKTTGDLQNRARETAKKVVYAVGIALVAFVVASYFYTDIFEVRGAVLIPIFALIVVAVIFARSFALKSRDGWAFTMTGLTIALTVTSVFVGLFPRVMVSSINHAFDLTIHNAASGPYSLKVMTIVAVTLIPFVLGYQIWSYYVFRKRVKEEEHLEY</sequence>
<dbReference type="GO" id="GO:0009055">
    <property type="term" value="F:electron transfer activity"/>
    <property type="evidence" value="ECO:0007669"/>
    <property type="project" value="TreeGrafter"/>
</dbReference>
<evidence type="ECO:0000256" key="8">
    <source>
        <dbReference type="ARBA" id="ARBA00022982"/>
    </source>
</evidence>
<dbReference type="GO" id="GO:0070069">
    <property type="term" value="C:cytochrome complex"/>
    <property type="evidence" value="ECO:0007669"/>
    <property type="project" value="TreeGrafter"/>
</dbReference>
<dbReference type="PIRSF" id="PIRSF000267">
    <property type="entry name" value="Cyt_oxidse_sub2"/>
    <property type="match status" value="1"/>
</dbReference>
<keyword evidence="11 12" id="KW-0472">Membrane</keyword>
<dbReference type="GeneID" id="66869528"/>
<evidence type="ECO:0000256" key="6">
    <source>
        <dbReference type="ARBA" id="ARBA00022692"/>
    </source>
</evidence>
<evidence type="ECO:0000313" key="13">
    <source>
        <dbReference type="EMBL" id="KNE21814.1"/>
    </source>
</evidence>
<dbReference type="GO" id="GO:0019646">
    <property type="term" value="P:aerobic electron transport chain"/>
    <property type="evidence" value="ECO:0007669"/>
    <property type="project" value="TreeGrafter"/>
</dbReference>
<evidence type="ECO:0000256" key="3">
    <source>
        <dbReference type="ARBA" id="ARBA00022448"/>
    </source>
</evidence>
<dbReference type="NCBIfam" id="TIGR00203">
    <property type="entry name" value="cydB"/>
    <property type="match status" value="1"/>
</dbReference>
<name>A0A0L0QTB4_VIRPA</name>
<keyword evidence="3" id="KW-0813">Transport</keyword>
<keyword evidence="5" id="KW-0349">Heme</keyword>
<evidence type="ECO:0000256" key="4">
    <source>
        <dbReference type="ARBA" id="ARBA00022475"/>
    </source>
</evidence>